<comment type="caution">
    <text evidence="1">The sequence shown here is derived from an EMBL/GenBank/DDBJ whole genome shotgun (WGS) entry which is preliminary data.</text>
</comment>
<protein>
    <submittedName>
        <fullName evidence="1">Uncharacterized protein</fullName>
    </submittedName>
</protein>
<reference evidence="1" key="1">
    <citation type="submission" date="2018-09" db="EMBL/GenBank/DDBJ databases">
        <title>Murine metabolic-syndrome-specific gut microbial biobank.</title>
        <authorList>
            <person name="Liu C."/>
        </authorList>
    </citation>
    <scope>NUCLEOTIDE SEQUENCE</scope>
    <source>
        <strain evidence="1">D42-62</strain>
    </source>
</reference>
<proteinExistence type="predicted"/>
<dbReference type="Gene3D" id="3.40.50.450">
    <property type="match status" value="1"/>
</dbReference>
<dbReference type="Proteomes" id="UP001154420">
    <property type="component" value="Unassembled WGS sequence"/>
</dbReference>
<evidence type="ECO:0000313" key="2">
    <source>
        <dbReference type="Proteomes" id="UP001154420"/>
    </source>
</evidence>
<name>A0A9X5BGU5_9FIRM</name>
<dbReference type="SUPFAM" id="SSF52309">
    <property type="entry name" value="N-(deoxy)ribosyltransferase-like"/>
    <property type="match status" value="1"/>
</dbReference>
<evidence type="ECO:0000313" key="1">
    <source>
        <dbReference type="EMBL" id="NBJ93841.1"/>
    </source>
</evidence>
<dbReference type="EMBL" id="QZDT01000025">
    <property type="protein sequence ID" value="NBJ93841.1"/>
    <property type="molecule type" value="Genomic_DNA"/>
</dbReference>
<sequence length="325" mass="37797">MELTDKCPFCGGKDCKRSPITEGEWIGTDSIYLQCEKGFQCTIHPSVWKGDTKEVIKRFHQIYLLLNKAPFVKKNKYFFFYEEKSVGDIRDNFQKVNVAELMKNYPQSFMDKMEKALYNLSKAYPIYGYIFGGNFEMTHLLYCEGVEYTEYATQVSGTLDILCELGYLDHDLSNYRISAKGWEKVSEMEQTESNNQGFIAMSFRDETKTISESFKNAISRCGYIPRRIDEKEHNNQIVPEILFEISRSKFVVVDVTYPNYGAYYEAGYAEALGKEVIICCREDVFNSDKKPHFDIAQKSSIVWKDEEDLENRLYRRIEATVGLNN</sequence>
<dbReference type="AlphaFoldDB" id="A0A9X5BGU5"/>
<gene>
    <name evidence="1" type="ORF">D5281_14850</name>
</gene>
<accession>A0A9X5BGU5</accession>
<organism evidence="1 2">
    <name type="scientific">Parablautia muri</name>
    <dbReference type="NCBI Taxonomy" id="2320879"/>
    <lineage>
        <taxon>Bacteria</taxon>
        <taxon>Bacillati</taxon>
        <taxon>Bacillota</taxon>
        <taxon>Clostridia</taxon>
        <taxon>Lachnospirales</taxon>
        <taxon>Lachnospiraceae</taxon>
        <taxon>Parablautia</taxon>
    </lineage>
</organism>
<dbReference type="RefSeq" id="WP_160560897.1">
    <property type="nucleotide sequence ID" value="NZ_QZDT01000025.1"/>
</dbReference>
<dbReference type="OrthoDB" id="284716at2"/>
<keyword evidence="2" id="KW-1185">Reference proteome</keyword>